<protein>
    <submittedName>
        <fullName evidence="2">Uncharacterized protein</fullName>
    </submittedName>
</protein>
<evidence type="ECO:0000313" key="2">
    <source>
        <dbReference type="EMBL" id="MCS3918506.1"/>
    </source>
</evidence>
<feature type="compositionally biased region" description="Basic and acidic residues" evidence="1">
    <location>
        <begin position="1"/>
        <end position="18"/>
    </location>
</feature>
<sequence length="56" mass="6690">MKGRDGERMKRRDGETEKRRNHASRTTHYALRITLYGGLTHVRDLRVCEFEACPKW</sequence>
<accession>A0ABT2EM28</accession>
<reference evidence="2 3" key="1">
    <citation type="submission" date="2022-08" db="EMBL/GenBank/DDBJ databases">
        <title>Bacterial and archaeal communities from various locations to study Microbial Dark Matter (Phase II).</title>
        <authorList>
            <person name="Stepanauskas R."/>
        </authorList>
    </citation>
    <scope>NUCLEOTIDE SEQUENCE [LARGE SCALE GENOMIC DNA]</scope>
    <source>
        <strain evidence="2 3">PD1</strain>
    </source>
</reference>
<keyword evidence="3" id="KW-1185">Reference proteome</keyword>
<dbReference type="Proteomes" id="UP001204798">
    <property type="component" value="Unassembled WGS sequence"/>
</dbReference>
<evidence type="ECO:0000256" key="1">
    <source>
        <dbReference type="SAM" id="MobiDB-lite"/>
    </source>
</evidence>
<dbReference type="RefSeq" id="WP_259094414.1">
    <property type="nucleotide sequence ID" value="NZ_CP130454.1"/>
</dbReference>
<name>A0ABT2EM28_9BACT</name>
<feature type="region of interest" description="Disordered" evidence="1">
    <location>
        <begin position="1"/>
        <end position="25"/>
    </location>
</feature>
<evidence type="ECO:0000313" key="3">
    <source>
        <dbReference type="Proteomes" id="UP001204798"/>
    </source>
</evidence>
<dbReference type="EMBL" id="JANUCP010000002">
    <property type="protein sequence ID" value="MCS3918506.1"/>
    <property type="molecule type" value="Genomic_DNA"/>
</dbReference>
<proteinExistence type="predicted"/>
<organism evidence="2 3">
    <name type="scientific">Candidatus Fervidibacter sacchari</name>
    <dbReference type="NCBI Taxonomy" id="1448929"/>
    <lineage>
        <taxon>Bacteria</taxon>
        <taxon>Candidatus Fervidibacterota</taxon>
        <taxon>Candidatus Fervidibacter</taxon>
    </lineage>
</organism>
<comment type="caution">
    <text evidence="2">The sequence shown here is derived from an EMBL/GenBank/DDBJ whole genome shotgun (WGS) entry which is preliminary data.</text>
</comment>
<gene>
    <name evidence="2" type="ORF">M2350_000906</name>
</gene>